<organism evidence="2 3">
    <name type="scientific">Clathrus columnatus</name>
    <dbReference type="NCBI Taxonomy" id="1419009"/>
    <lineage>
        <taxon>Eukaryota</taxon>
        <taxon>Fungi</taxon>
        <taxon>Dikarya</taxon>
        <taxon>Basidiomycota</taxon>
        <taxon>Agaricomycotina</taxon>
        <taxon>Agaricomycetes</taxon>
        <taxon>Phallomycetidae</taxon>
        <taxon>Phallales</taxon>
        <taxon>Clathraceae</taxon>
        <taxon>Clathrus</taxon>
    </lineage>
</organism>
<protein>
    <submittedName>
        <fullName evidence="2">Uncharacterized protein</fullName>
    </submittedName>
</protein>
<dbReference type="AlphaFoldDB" id="A0AAV5A7S5"/>
<proteinExistence type="predicted"/>
<name>A0AAV5A7S5_9AGAM</name>
<dbReference type="Proteomes" id="UP001050691">
    <property type="component" value="Unassembled WGS sequence"/>
</dbReference>
<dbReference type="EMBL" id="BPWL01000003">
    <property type="protein sequence ID" value="GJJ09035.1"/>
    <property type="molecule type" value="Genomic_DNA"/>
</dbReference>
<gene>
    <name evidence="2" type="ORF">Clacol_003257</name>
</gene>
<accession>A0AAV5A7S5</accession>
<evidence type="ECO:0000313" key="2">
    <source>
        <dbReference type="EMBL" id="GJJ09035.1"/>
    </source>
</evidence>
<evidence type="ECO:0000313" key="3">
    <source>
        <dbReference type="Proteomes" id="UP001050691"/>
    </source>
</evidence>
<feature type="region of interest" description="Disordered" evidence="1">
    <location>
        <begin position="62"/>
        <end position="84"/>
    </location>
</feature>
<sequence length="84" mass="9355">MTGICILHRIRRLVSISKRRIHTERNDASGHQRSGCRADAQIRAAQHSLSYFEENVRKLEARKQQNQVSPALKLVPGGLPPSGG</sequence>
<keyword evidence="3" id="KW-1185">Reference proteome</keyword>
<reference evidence="2" key="1">
    <citation type="submission" date="2021-10" db="EMBL/GenBank/DDBJ databases">
        <title>De novo Genome Assembly of Clathrus columnatus (Basidiomycota, Fungi) Using Illumina and Nanopore Sequence Data.</title>
        <authorList>
            <person name="Ogiso-Tanaka E."/>
            <person name="Itagaki H."/>
            <person name="Hosoya T."/>
            <person name="Hosaka K."/>
        </authorList>
    </citation>
    <scope>NUCLEOTIDE SEQUENCE</scope>
    <source>
        <strain evidence="2">MO-923</strain>
    </source>
</reference>
<evidence type="ECO:0000256" key="1">
    <source>
        <dbReference type="SAM" id="MobiDB-lite"/>
    </source>
</evidence>
<comment type="caution">
    <text evidence="2">The sequence shown here is derived from an EMBL/GenBank/DDBJ whole genome shotgun (WGS) entry which is preliminary data.</text>
</comment>